<reference evidence="3 4" key="1">
    <citation type="submission" date="2013-08" db="EMBL/GenBank/DDBJ databases">
        <title>The genome sequence of Knoellia aerolata.</title>
        <authorList>
            <person name="Zhu W."/>
            <person name="Wang G."/>
        </authorList>
    </citation>
    <scope>NUCLEOTIDE SEQUENCE [LARGE SCALE GENOMIC DNA]</scope>
    <source>
        <strain evidence="3 4">DSM 18566</strain>
    </source>
</reference>
<dbReference type="eggNOG" id="ENOG50347F0">
    <property type="taxonomic scope" value="Bacteria"/>
</dbReference>
<dbReference type="PROSITE" id="PS51819">
    <property type="entry name" value="VOC"/>
    <property type="match status" value="2"/>
</dbReference>
<protein>
    <recommendedName>
        <fullName evidence="2">VOC domain-containing protein</fullName>
    </recommendedName>
</protein>
<keyword evidence="1" id="KW-0479">Metal-binding</keyword>
<dbReference type="CDD" id="cd06587">
    <property type="entry name" value="VOC"/>
    <property type="match status" value="2"/>
</dbReference>
<dbReference type="InterPro" id="IPR037523">
    <property type="entry name" value="VOC_core"/>
</dbReference>
<accession>A0A0A0JX35</accession>
<evidence type="ECO:0000256" key="1">
    <source>
        <dbReference type="ARBA" id="ARBA00022723"/>
    </source>
</evidence>
<gene>
    <name evidence="3" type="ORF">N801_03635</name>
</gene>
<dbReference type="Proteomes" id="UP000030013">
    <property type="component" value="Unassembled WGS sequence"/>
</dbReference>
<feature type="domain" description="VOC" evidence="2">
    <location>
        <begin position="162"/>
        <end position="285"/>
    </location>
</feature>
<comment type="caution">
    <text evidence="3">The sequence shown here is derived from an EMBL/GenBank/DDBJ whole genome shotgun (WGS) entry which is preliminary data.</text>
</comment>
<keyword evidence="4" id="KW-1185">Reference proteome</keyword>
<dbReference type="EMBL" id="AVPL01000010">
    <property type="protein sequence ID" value="KGN41985.1"/>
    <property type="molecule type" value="Genomic_DNA"/>
</dbReference>
<dbReference type="SUPFAM" id="SSF54593">
    <property type="entry name" value="Glyoxalase/Bleomycin resistance protein/Dihydroxybiphenyl dioxygenase"/>
    <property type="match status" value="2"/>
</dbReference>
<dbReference type="InterPro" id="IPR004360">
    <property type="entry name" value="Glyas_Fos-R_dOase_dom"/>
</dbReference>
<dbReference type="Gene3D" id="3.10.180.10">
    <property type="entry name" value="2,3-Dihydroxybiphenyl 1,2-Dioxygenase, domain 1"/>
    <property type="match status" value="2"/>
</dbReference>
<dbReference type="Pfam" id="PF00903">
    <property type="entry name" value="Glyoxalase"/>
    <property type="match status" value="2"/>
</dbReference>
<dbReference type="GO" id="GO:0046491">
    <property type="term" value="P:L-methylmalonyl-CoA metabolic process"/>
    <property type="evidence" value="ECO:0007669"/>
    <property type="project" value="TreeGrafter"/>
</dbReference>
<dbReference type="AlphaFoldDB" id="A0A0A0JX35"/>
<evidence type="ECO:0000313" key="4">
    <source>
        <dbReference type="Proteomes" id="UP000030013"/>
    </source>
</evidence>
<dbReference type="STRING" id="1385519.N801_03635"/>
<dbReference type="GO" id="GO:0046872">
    <property type="term" value="F:metal ion binding"/>
    <property type="evidence" value="ECO:0007669"/>
    <property type="project" value="UniProtKB-KW"/>
</dbReference>
<dbReference type="InterPro" id="IPR029068">
    <property type="entry name" value="Glyas_Bleomycin-R_OHBP_Dase"/>
</dbReference>
<organism evidence="3 4">
    <name type="scientific">Knoellia aerolata DSM 18566</name>
    <dbReference type="NCBI Taxonomy" id="1385519"/>
    <lineage>
        <taxon>Bacteria</taxon>
        <taxon>Bacillati</taxon>
        <taxon>Actinomycetota</taxon>
        <taxon>Actinomycetes</taxon>
        <taxon>Micrococcales</taxon>
        <taxon>Intrasporangiaceae</taxon>
        <taxon>Knoellia</taxon>
    </lineage>
</organism>
<feature type="domain" description="VOC" evidence="2">
    <location>
        <begin position="12"/>
        <end position="151"/>
    </location>
</feature>
<dbReference type="RefSeq" id="WP_052112666.1">
    <property type="nucleotide sequence ID" value="NZ_AVPL01000010.1"/>
</dbReference>
<evidence type="ECO:0000313" key="3">
    <source>
        <dbReference type="EMBL" id="KGN41985.1"/>
    </source>
</evidence>
<dbReference type="PANTHER" id="PTHR43048:SF3">
    <property type="entry name" value="METHYLMALONYL-COA EPIMERASE, MITOCHONDRIAL"/>
    <property type="match status" value="1"/>
</dbReference>
<dbReference type="InterPro" id="IPR051785">
    <property type="entry name" value="MMCE/EMCE_epimerase"/>
</dbReference>
<name>A0A0A0JX35_9MICO</name>
<sequence length="297" mass="32018">MTPTPAPQHAHAAMHCNLNTVNLDAAEAFYRVMAGRDPRFRSVGVDQDATMMGLAERTSSVTAFVWDQRGPRAAPALELVAWSDPPTVPADQEQRAGFFAVGYRVQDLAAAGEDLATLGELTTEDVRVRGRTHRAVVLTDPDGVRVEVIEVDGPEDAAKGPAMAYERLRVTDLQRSLAWYASIGFATVRTGGAVASLSLPEDPTFSLELSEQPDLMAAPDRANEQGLYRIALAVEDVEAAAAALRGIDPRTPEPVFIPMEDTPTGGYTVLFLTDPDGTVVELVSRPRSEVRRPVTPV</sequence>
<dbReference type="GO" id="GO:0004493">
    <property type="term" value="F:methylmalonyl-CoA epimerase activity"/>
    <property type="evidence" value="ECO:0007669"/>
    <property type="project" value="TreeGrafter"/>
</dbReference>
<evidence type="ECO:0000259" key="2">
    <source>
        <dbReference type="PROSITE" id="PS51819"/>
    </source>
</evidence>
<proteinExistence type="predicted"/>
<dbReference type="PANTHER" id="PTHR43048">
    <property type="entry name" value="METHYLMALONYL-COA EPIMERASE"/>
    <property type="match status" value="1"/>
</dbReference>